<comment type="miscellaneous">
    <text evidence="11">In the RecBCD complex, RecB has a slow 3'-5' helicase, an exonuclease activity and loads RecA onto ssDNA, RecD has a fast 5'-3' helicase activity, while RecC stimulates the ATPase and processivity of the RecB helicase and contributes to recognition of the Chi site.</text>
</comment>
<keyword evidence="16" id="KW-1185">Reference proteome</keyword>
<feature type="binding site" evidence="11">
    <location>
        <begin position="194"/>
        <end position="201"/>
    </location>
    <ligand>
        <name>ATP</name>
        <dbReference type="ChEBI" id="CHEBI:30616"/>
    </ligand>
</feature>
<evidence type="ECO:0000256" key="6">
    <source>
        <dbReference type="ARBA" id="ARBA00022839"/>
    </source>
</evidence>
<comment type="function">
    <text evidence="11">A helicase/nuclease that prepares dsDNA breaks (DSB) for recombinational DNA repair. Binds to DSBs and unwinds DNA via a highly rapid and processive ATP-dependent bidirectional helicase activity. Unwinds dsDNA until it encounters a Chi (crossover hotspot instigator) sequence from the 3' direction. Cuts ssDNA a few nucleotides 3' to the Chi site. The properties and activities of the enzyme are changed at Chi. The Chi-altered holoenzyme produces a long 3'-ssDNA overhang and facilitates RecA-binding to the ssDNA for homologous DNA recombination and repair. Holoenzyme degrades any linearized DNA that is unable to undergo homologous recombination. In the holoenzyme this subunit has ssDNA-dependent ATPase and 5'-3' helicase activity. When added to pre-assembled RecBC greatly stimulates nuclease activity and augments holoenzyme processivity. Negatively regulates the RecA-loading ability of RecBCD.</text>
</comment>
<keyword evidence="8 11" id="KW-0238">DNA-binding</keyword>
<comment type="catalytic activity">
    <reaction evidence="11">
        <text>ATP + H2O = ADP + phosphate + H(+)</text>
        <dbReference type="Rhea" id="RHEA:13065"/>
        <dbReference type="ChEBI" id="CHEBI:15377"/>
        <dbReference type="ChEBI" id="CHEBI:15378"/>
        <dbReference type="ChEBI" id="CHEBI:30616"/>
        <dbReference type="ChEBI" id="CHEBI:43474"/>
        <dbReference type="ChEBI" id="CHEBI:456216"/>
        <dbReference type="EC" id="5.6.2.3"/>
    </reaction>
</comment>
<dbReference type="Gene3D" id="1.10.10.1020">
    <property type="entry name" value="RecBCD complex, subunit RecD, N-terminal domain"/>
    <property type="match status" value="1"/>
</dbReference>
<keyword evidence="1 11" id="KW-0540">Nuclease</keyword>
<feature type="compositionally biased region" description="Pro residues" evidence="12">
    <location>
        <begin position="639"/>
        <end position="650"/>
    </location>
</feature>
<evidence type="ECO:0000256" key="7">
    <source>
        <dbReference type="ARBA" id="ARBA00022840"/>
    </source>
</evidence>
<feature type="domain" description="UvrD-like helicase C-terminal" evidence="13">
    <location>
        <begin position="561"/>
        <end position="607"/>
    </location>
</feature>
<keyword evidence="5 11" id="KW-0347">Helicase</keyword>
<comment type="subunit">
    <text evidence="11">Heterotrimer of RecB, RecC and RecD. All subunits contribute to DNA-binding.</text>
</comment>
<reference evidence="15 16" key="1">
    <citation type="journal article" date="2024" name="FEMS Microbiol. Lett.">
        <title>Xanthomonas protegens sp. nov., a novel rice seed-associated bacterium, provides in vivo protection against X. oryzae pv. oryzae, the bacterial leaf blight pathogen.</title>
        <authorList>
            <person name="Rana R."/>
            <person name="Sharma A."/>
            <person name="Madhavan V.N."/>
            <person name="Korpole S."/>
            <person name="Sonti R.V."/>
            <person name="Patel H.K."/>
            <person name="Patil P.B."/>
        </authorList>
    </citation>
    <scope>NUCLEOTIDE SEQUENCE [LARGE SCALE GENOMIC DNA]</scope>
    <source>
        <strain evidence="15 16">PPL118</strain>
    </source>
</reference>
<dbReference type="CDD" id="cd17933">
    <property type="entry name" value="DEXSc_RecD-like"/>
    <property type="match status" value="1"/>
</dbReference>
<dbReference type="EC" id="5.6.2.3" evidence="11"/>
<name>A0ABU9LGF5_9XANT</name>
<dbReference type="InterPro" id="IPR027417">
    <property type="entry name" value="P-loop_NTPase"/>
</dbReference>
<evidence type="ECO:0000256" key="11">
    <source>
        <dbReference type="HAMAP-Rule" id="MF_01487"/>
    </source>
</evidence>
<dbReference type="RefSeq" id="WP_342074754.1">
    <property type="nucleotide sequence ID" value="NZ_JAQJCQ010000023.1"/>
</dbReference>
<dbReference type="CDD" id="cd18809">
    <property type="entry name" value="SF1_C_RecD"/>
    <property type="match status" value="1"/>
</dbReference>
<dbReference type="PANTHER" id="PTHR43788">
    <property type="entry name" value="DNA2/NAM7 HELICASE FAMILY MEMBER"/>
    <property type="match status" value="1"/>
</dbReference>
<keyword evidence="4 11" id="KW-0378">Hydrolase</keyword>
<evidence type="ECO:0000256" key="5">
    <source>
        <dbReference type="ARBA" id="ARBA00022806"/>
    </source>
</evidence>
<evidence type="ECO:0000259" key="14">
    <source>
        <dbReference type="Pfam" id="PF21185"/>
    </source>
</evidence>
<evidence type="ECO:0000256" key="12">
    <source>
        <dbReference type="SAM" id="MobiDB-lite"/>
    </source>
</evidence>
<keyword evidence="2 11" id="KW-0547">Nucleotide-binding</keyword>
<dbReference type="Pfam" id="PF21185">
    <property type="entry name" value="RecD_N"/>
    <property type="match status" value="1"/>
</dbReference>
<dbReference type="HAMAP" id="MF_01487">
    <property type="entry name" value="RecD"/>
    <property type="match status" value="1"/>
</dbReference>
<proteinExistence type="inferred from homology"/>
<dbReference type="PANTHER" id="PTHR43788:SF6">
    <property type="entry name" value="DNA HELICASE B"/>
    <property type="match status" value="1"/>
</dbReference>
<dbReference type="NCBIfam" id="TIGR01447">
    <property type="entry name" value="recD"/>
    <property type="match status" value="1"/>
</dbReference>
<dbReference type="InterPro" id="IPR049550">
    <property type="entry name" value="RecD_N"/>
</dbReference>
<keyword evidence="6 11" id="KW-0269">Exonuclease</keyword>
<evidence type="ECO:0000259" key="13">
    <source>
        <dbReference type="Pfam" id="PF13538"/>
    </source>
</evidence>
<dbReference type="Gene3D" id="3.40.50.300">
    <property type="entry name" value="P-loop containing nucleotide triphosphate hydrolases"/>
    <property type="match status" value="3"/>
</dbReference>
<evidence type="ECO:0000256" key="1">
    <source>
        <dbReference type="ARBA" id="ARBA00022722"/>
    </source>
</evidence>
<dbReference type="Pfam" id="PF13538">
    <property type="entry name" value="UvrD_C_2"/>
    <property type="match status" value="1"/>
</dbReference>
<evidence type="ECO:0000256" key="4">
    <source>
        <dbReference type="ARBA" id="ARBA00022801"/>
    </source>
</evidence>
<feature type="domain" description="RecBCD enzyme subunit RecD N-terminal" evidence="14">
    <location>
        <begin position="13"/>
        <end position="114"/>
    </location>
</feature>
<organism evidence="15 16">
    <name type="scientific">Xanthomonas protegens</name>
    <dbReference type="NCBI Taxonomy" id="3380705"/>
    <lineage>
        <taxon>Bacteria</taxon>
        <taxon>Pseudomonadati</taxon>
        <taxon>Pseudomonadota</taxon>
        <taxon>Gammaproteobacteria</taxon>
        <taxon>Lysobacterales</taxon>
        <taxon>Lysobacteraceae</taxon>
        <taxon>Xanthomonas</taxon>
    </lineage>
</organism>
<evidence type="ECO:0000313" key="16">
    <source>
        <dbReference type="Proteomes" id="UP001486626"/>
    </source>
</evidence>
<keyword evidence="9 11" id="KW-0234">DNA repair</keyword>
<feature type="region of interest" description="Disordered" evidence="12">
    <location>
        <begin position="634"/>
        <end position="663"/>
    </location>
</feature>
<keyword evidence="10 11" id="KW-0413">Isomerase</keyword>
<feature type="region of interest" description="Disordered" evidence="12">
    <location>
        <begin position="157"/>
        <end position="177"/>
    </location>
</feature>
<evidence type="ECO:0000313" key="15">
    <source>
        <dbReference type="EMBL" id="MEL4893640.1"/>
    </source>
</evidence>
<dbReference type="GO" id="GO:0008854">
    <property type="term" value="F:exodeoxyribonuclease V activity"/>
    <property type="evidence" value="ECO:0007669"/>
    <property type="project" value="UniProtKB-EC"/>
</dbReference>
<dbReference type="InterPro" id="IPR050534">
    <property type="entry name" value="Coronavir_polyprotein_1ab"/>
</dbReference>
<dbReference type="Pfam" id="PF13245">
    <property type="entry name" value="AAA_19"/>
    <property type="match status" value="1"/>
</dbReference>
<dbReference type="EMBL" id="JAQJCQ010000023">
    <property type="protein sequence ID" value="MEL4893640.1"/>
    <property type="molecule type" value="Genomic_DNA"/>
</dbReference>
<keyword evidence="3 11" id="KW-0227">DNA damage</keyword>
<evidence type="ECO:0000256" key="8">
    <source>
        <dbReference type="ARBA" id="ARBA00023125"/>
    </source>
</evidence>
<evidence type="ECO:0000256" key="9">
    <source>
        <dbReference type="ARBA" id="ARBA00023204"/>
    </source>
</evidence>
<dbReference type="Proteomes" id="UP001486626">
    <property type="component" value="Unassembled WGS sequence"/>
</dbReference>
<gene>
    <name evidence="11 15" type="primary">recD</name>
    <name evidence="15" type="ORF">PIQ37_19640</name>
</gene>
<comment type="caution">
    <text evidence="15">The sequence shown here is derived from an EMBL/GenBank/DDBJ whole genome shotgun (WGS) entry which is preliminary data.</text>
</comment>
<sequence>MSQSNLLTTLYRTGTLRTLDHAFAHSLSRLDPNTPDLVLAGAALASLAVTSGHAGLDPARASLLLDSRDGAAPTLPTADDWTRALAASRWIAQPAAEGAASPDCPLVLEHGLLYLRRYREYERRLALGLRRLAAQPLPHSDLAALAPLFAQLFPLPPGEGARRAGEGPTANDPSDRQAQAAALALRRALLLVTGGPGTGKTTTIARLLLLRLAQARAAGLPSPRIALAAPTGRAAERMAESLRAAVARALADGVDPTLAEALPAGAITLHRLLGVIPDLPRFRHDADNPLPFDLIVIDEASMVDLPLMCKLVEAVADGAQLILLGDADQLPSVEAGDVLAAILQAAGPGDALQPDDAQALQPLLGHSAVAHDRGGQAGHRVHLLRGYRQAQDFALAPLADAVRSGDADGALRLLRDGQLAGVQFHEGVDDALAAGGDALLAHWRALGDADDPAQALRAAARLRLLTAVRAGPQGARGLNARIEQLLAETASGARRLGAASPWFHGRLLLITENSYRHGLFNGDVGICLRDAQGTLVAWFDGAGDGQVRGFHPAALPAHESAFAMTVHKAQGSEFDEVWLQLPARDARVLSRELVYTGITRARRALHIAASEPVLRAALARHAARISGLAWRLGGVEPSVDPPQPPRPAPPAKDEPVPSQGTLF</sequence>
<accession>A0ABU9LGF5</accession>
<dbReference type="InterPro" id="IPR041851">
    <property type="entry name" value="RecD_N_sf"/>
</dbReference>
<keyword evidence="7 11" id="KW-0067">ATP-binding</keyword>
<protein>
    <recommendedName>
        <fullName evidence="11">RecBCD enzyme subunit RecD</fullName>
        <ecNumber evidence="11">5.6.2.3</ecNumber>
    </recommendedName>
    <alternativeName>
        <fullName evidence="11">DNA 5'-3' helicase subunit RecD</fullName>
    </alternativeName>
    <alternativeName>
        <fullName evidence="11">Exonuclease V subunit RecD</fullName>
        <shortName evidence="11">ExoV subunit RecD</shortName>
    </alternativeName>
    <alternativeName>
        <fullName evidence="11">Helicase/nuclease RecBCD subunit RecD</fullName>
    </alternativeName>
</protein>
<dbReference type="SUPFAM" id="SSF52540">
    <property type="entry name" value="P-loop containing nucleoside triphosphate hydrolases"/>
    <property type="match status" value="1"/>
</dbReference>
<comment type="similarity">
    <text evidence="11">Belongs to the RecD family.</text>
</comment>
<evidence type="ECO:0000256" key="10">
    <source>
        <dbReference type="ARBA" id="ARBA00023235"/>
    </source>
</evidence>
<dbReference type="InterPro" id="IPR006344">
    <property type="entry name" value="RecD"/>
</dbReference>
<evidence type="ECO:0000256" key="2">
    <source>
        <dbReference type="ARBA" id="ARBA00022741"/>
    </source>
</evidence>
<evidence type="ECO:0000256" key="3">
    <source>
        <dbReference type="ARBA" id="ARBA00022763"/>
    </source>
</evidence>
<dbReference type="InterPro" id="IPR027785">
    <property type="entry name" value="UvrD-like_helicase_C"/>
</dbReference>